<dbReference type="Pfam" id="PF22468">
    <property type="entry name" value="ACT_9"/>
    <property type="match status" value="1"/>
</dbReference>
<evidence type="ECO:0000256" key="5">
    <source>
        <dbReference type="ARBA" id="ARBA00022777"/>
    </source>
</evidence>
<evidence type="ECO:0000256" key="1">
    <source>
        <dbReference type="ARBA" id="ARBA00004685"/>
    </source>
</evidence>
<keyword evidence="11" id="KW-1185">Reference proteome</keyword>
<dbReference type="InterPro" id="IPR001341">
    <property type="entry name" value="Asp_kinase"/>
</dbReference>
<comment type="similarity">
    <text evidence="2 8">Belongs to the aspartokinase family.</text>
</comment>
<dbReference type="EC" id="2.7.2.4" evidence="8"/>
<dbReference type="GO" id="GO:0009088">
    <property type="term" value="P:threonine biosynthetic process"/>
    <property type="evidence" value="ECO:0007669"/>
    <property type="project" value="UniProtKB-ARBA"/>
</dbReference>
<feature type="domain" description="ACT" evidence="9">
    <location>
        <begin position="459"/>
        <end position="537"/>
    </location>
</feature>
<organism evidence="10 11">
    <name type="scientific">Massarina eburnea CBS 473.64</name>
    <dbReference type="NCBI Taxonomy" id="1395130"/>
    <lineage>
        <taxon>Eukaryota</taxon>
        <taxon>Fungi</taxon>
        <taxon>Dikarya</taxon>
        <taxon>Ascomycota</taxon>
        <taxon>Pezizomycotina</taxon>
        <taxon>Dothideomycetes</taxon>
        <taxon>Pleosporomycetidae</taxon>
        <taxon>Pleosporales</taxon>
        <taxon>Massarineae</taxon>
        <taxon>Massarinaceae</taxon>
        <taxon>Massarina</taxon>
    </lineage>
</organism>
<dbReference type="GO" id="GO:0071266">
    <property type="term" value="P:'de novo' L-methionine biosynthetic process"/>
    <property type="evidence" value="ECO:0007669"/>
    <property type="project" value="UniProtKB-ARBA"/>
</dbReference>
<protein>
    <recommendedName>
        <fullName evidence="8">Aspartokinase</fullName>
        <ecNumber evidence="8">2.7.2.4</ecNumber>
    </recommendedName>
</protein>
<dbReference type="GO" id="GO:0009089">
    <property type="term" value="P:lysine biosynthetic process via diaminopimelate"/>
    <property type="evidence" value="ECO:0007669"/>
    <property type="project" value="TreeGrafter"/>
</dbReference>
<dbReference type="Proteomes" id="UP000799753">
    <property type="component" value="Unassembled WGS sequence"/>
</dbReference>
<comment type="pathway">
    <text evidence="1">Mycotoxin biosynthesis.</text>
</comment>
<sequence length="537" mass="57752">MPHPVPKPWLVQKYGGTSIGKLLTSITSTIIPSYLGTHNVAVVCSARSGTTKSAGTTSLLLEAIQLATSDEANTERLEEIISEIENEHLGALKTAVRTEAYMSPDVLRTELEIRKDCEWVRHTLKDAWQRGEMENEISDRILSIGEVLACRIVAASLNARGITSTVITLDTIVQEAHGHNIHLLTNTFKTSPTTFLSALAVPIASKLALLPPGTVPIITGFFGQMPNSLISSVGRGYTDLCAALTASALSATALQIWKEVDGIFTADPRKIKAARLLATVTSEEAAELTYYGSEVIHPLTMAQIDVAGIPLRLKNVMNPEGSGTMIFPSENARSSEGSDGEVEKGRGIEKALFMKKHGYYGPHSSRRRPTAVTSKSDICVLNIRSNGTSPPASFFARTALLLEKYDVAIDLISSSQQMLSLAICCPGSSPEGLRFEDAMQELGAVGSVAVMNGMSIVSVVGHKLRNMVGVAAEMFDALAKARVNIYLISQGASEISISFVVRAQDAVTAMEVVHANVMGLPLQREKENVFAKGPWLY</sequence>
<dbReference type="SUPFAM" id="SSF53633">
    <property type="entry name" value="Carbamate kinase-like"/>
    <property type="match status" value="1"/>
</dbReference>
<keyword evidence="4" id="KW-0547">Nucleotide-binding</keyword>
<dbReference type="Gene3D" id="3.40.1160.10">
    <property type="entry name" value="Acetylglutamate kinase-like"/>
    <property type="match status" value="1"/>
</dbReference>
<evidence type="ECO:0000256" key="4">
    <source>
        <dbReference type="ARBA" id="ARBA00022741"/>
    </source>
</evidence>
<evidence type="ECO:0000256" key="7">
    <source>
        <dbReference type="ARBA" id="ARBA00047872"/>
    </source>
</evidence>
<dbReference type="SUPFAM" id="SSF55021">
    <property type="entry name" value="ACT-like"/>
    <property type="match status" value="2"/>
</dbReference>
<dbReference type="PROSITE" id="PS51671">
    <property type="entry name" value="ACT"/>
    <property type="match status" value="1"/>
</dbReference>
<evidence type="ECO:0000313" key="10">
    <source>
        <dbReference type="EMBL" id="KAF2637739.1"/>
    </source>
</evidence>
<dbReference type="GO" id="GO:0005524">
    <property type="term" value="F:ATP binding"/>
    <property type="evidence" value="ECO:0007669"/>
    <property type="project" value="UniProtKB-KW"/>
</dbReference>
<evidence type="ECO:0000256" key="6">
    <source>
        <dbReference type="ARBA" id="ARBA00022840"/>
    </source>
</evidence>
<dbReference type="AlphaFoldDB" id="A0A6A6RQ69"/>
<gene>
    <name evidence="10" type="ORF">P280DRAFT_406386</name>
</gene>
<dbReference type="CDD" id="cd04892">
    <property type="entry name" value="ACT_AK-like_2"/>
    <property type="match status" value="1"/>
</dbReference>
<dbReference type="FunFam" id="3.40.1160.10:FF:000023">
    <property type="entry name" value="Probable aspartokinase"/>
    <property type="match status" value="1"/>
</dbReference>
<keyword evidence="5 8" id="KW-0418">Kinase</keyword>
<comment type="catalytic activity">
    <reaction evidence="7 8">
        <text>L-aspartate + ATP = 4-phospho-L-aspartate + ADP</text>
        <dbReference type="Rhea" id="RHEA:23776"/>
        <dbReference type="ChEBI" id="CHEBI:29991"/>
        <dbReference type="ChEBI" id="CHEBI:30616"/>
        <dbReference type="ChEBI" id="CHEBI:57535"/>
        <dbReference type="ChEBI" id="CHEBI:456216"/>
        <dbReference type="EC" id="2.7.2.4"/>
    </reaction>
</comment>
<dbReference type="NCBIfam" id="TIGR00657">
    <property type="entry name" value="asp_kinases"/>
    <property type="match status" value="1"/>
</dbReference>
<evidence type="ECO:0000259" key="9">
    <source>
        <dbReference type="PROSITE" id="PS51671"/>
    </source>
</evidence>
<dbReference type="InterPro" id="IPR002912">
    <property type="entry name" value="ACT_dom"/>
</dbReference>
<dbReference type="InterPro" id="IPR045865">
    <property type="entry name" value="ACT-like_dom_sf"/>
</dbReference>
<dbReference type="GO" id="GO:0004072">
    <property type="term" value="F:aspartate kinase activity"/>
    <property type="evidence" value="ECO:0007669"/>
    <property type="project" value="UniProtKB-EC"/>
</dbReference>
<keyword evidence="6" id="KW-0067">ATP-binding</keyword>
<dbReference type="EMBL" id="MU006792">
    <property type="protein sequence ID" value="KAF2637739.1"/>
    <property type="molecule type" value="Genomic_DNA"/>
</dbReference>
<dbReference type="GO" id="GO:0009090">
    <property type="term" value="P:homoserine biosynthetic process"/>
    <property type="evidence" value="ECO:0007669"/>
    <property type="project" value="TreeGrafter"/>
</dbReference>
<dbReference type="InterPro" id="IPR001048">
    <property type="entry name" value="Asp/Glu/Uridylate_kinase"/>
</dbReference>
<dbReference type="PROSITE" id="PS00324">
    <property type="entry name" value="ASPARTOKINASE"/>
    <property type="match status" value="1"/>
</dbReference>
<dbReference type="FunFam" id="3.30.2130.10:FF:000001">
    <property type="entry name" value="Bifunctional aspartokinase/homoserine dehydrogenase"/>
    <property type="match status" value="1"/>
</dbReference>
<dbReference type="OrthoDB" id="4323675at2759"/>
<proteinExistence type="inferred from homology"/>
<dbReference type="PANTHER" id="PTHR21499">
    <property type="entry name" value="ASPARTATE KINASE"/>
    <property type="match status" value="1"/>
</dbReference>
<evidence type="ECO:0000313" key="11">
    <source>
        <dbReference type="Proteomes" id="UP000799753"/>
    </source>
</evidence>
<evidence type="ECO:0000256" key="3">
    <source>
        <dbReference type="ARBA" id="ARBA00022679"/>
    </source>
</evidence>
<dbReference type="Pfam" id="PF00696">
    <property type="entry name" value="AA_kinase"/>
    <property type="match status" value="1"/>
</dbReference>
<keyword evidence="3 8" id="KW-0808">Transferase</keyword>
<dbReference type="GO" id="GO:0005829">
    <property type="term" value="C:cytosol"/>
    <property type="evidence" value="ECO:0007669"/>
    <property type="project" value="TreeGrafter"/>
</dbReference>
<accession>A0A6A6RQ69</accession>
<evidence type="ECO:0000256" key="2">
    <source>
        <dbReference type="ARBA" id="ARBA00010122"/>
    </source>
</evidence>
<evidence type="ECO:0000256" key="8">
    <source>
        <dbReference type="RuleBase" id="RU003448"/>
    </source>
</evidence>
<dbReference type="InterPro" id="IPR018042">
    <property type="entry name" value="Aspartate_kinase_CS"/>
</dbReference>
<reference evidence="10" key="1">
    <citation type="journal article" date="2020" name="Stud. Mycol.">
        <title>101 Dothideomycetes genomes: a test case for predicting lifestyles and emergence of pathogens.</title>
        <authorList>
            <person name="Haridas S."/>
            <person name="Albert R."/>
            <person name="Binder M."/>
            <person name="Bloem J."/>
            <person name="Labutti K."/>
            <person name="Salamov A."/>
            <person name="Andreopoulos B."/>
            <person name="Baker S."/>
            <person name="Barry K."/>
            <person name="Bills G."/>
            <person name="Bluhm B."/>
            <person name="Cannon C."/>
            <person name="Castanera R."/>
            <person name="Culley D."/>
            <person name="Daum C."/>
            <person name="Ezra D."/>
            <person name="Gonzalez J."/>
            <person name="Henrissat B."/>
            <person name="Kuo A."/>
            <person name="Liang C."/>
            <person name="Lipzen A."/>
            <person name="Lutzoni F."/>
            <person name="Magnuson J."/>
            <person name="Mondo S."/>
            <person name="Nolan M."/>
            <person name="Ohm R."/>
            <person name="Pangilinan J."/>
            <person name="Park H.-J."/>
            <person name="Ramirez L."/>
            <person name="Alfaro M."/>
            <person name="Sun H."/>
            <person name="Tritt A."/>
            <person name="Yoshinaga Y."/>
            <person name="Zwiers L.-H."/>
            <person name="Turgeon B."/>
            <person name="Goodwin S."/>
            <person name="Spatafora J."/>
            <person name="Crous P."/>
            <person name="Grigoriev I."/>
        </authorList>
    </citation>
    <scope>NUCLEOTIDE SEQUENCE</scope>
    <source>
        <strain evidence="10">CBS 473.64</strain>
    </source>
</reference>
<dbReference type="PANTHER" id="PTHR21499:SF59">
    <property type="entry name" value="ASPARTOKINASE"/>
    <property type="match status" value="1"/>
</dbReference>
<dbReference type="InterPro" id="IPR036393">
    <property type="entry name" value="AceGlu_kinase-like_sf"/>
</dbReference>
<dbReference type="Gene3D" id="3.30.2130.10">
    <property type="entry name" value="VC0802-like"/>
    <property type="match status" value="1"/>
</dbReference>
<name>A0A6A6RQ69_9PLEO</name>
<dbReference type="InterPro" id="IPR054352">
    <property type="entry name" value="ACT_Aspartokinase"/>
</dbReference>